<dbReference type="eggNOG" id="COG1082">
    <property type="taxonomic scope" value="Bacteria"/>
</dbReference>
<sequence length="256" mass="28905">MGPDNVALELYTLREQTREDFPGALRAVAEAGYKAVEFAGYGKHTPQELRSLLDDLGIKAISAHVPYQRFEQEFDKVIEELHTLGCEYAVVPYTSEELRNSPEAVKRLAETFNRWGERCATEGLRFGYHNHAFEFEPLGEETMYDLLAAQTDPAFVDLQIDVYWVMYAGLDPIELIRRHSGRVPTLHAKEMSNKPDRSDTTVGDGITPWPQLIAAANASGTQWLIVEQEDDPANAYRDIKRSLENLRNLISMSLGS</sequence>
<protein>
    <submittedName>
        <fullName evidence="2">Xylose isomerase domain protein TIM barrel</fullName>
    </submittedName>
</protein>
<evidence type="ECO:0000313" key="3">
    <source>
        <dbReference type="Proteomes" id="UP000000323"/>
    </source>
</evidence>
<organism evidence="2 3">
    <name type="scientific">Thermobaculum terrenum (strain ATCC BAA-798 / CCMEE 7001 / YNP1)</name>
    <dbReference type="NCBI Taxonomy" id="525904"/>
    <lineage>
        <taxon>Bacteria</taxon>
        <taxon>Bacillati</taxon>
        <taxon>Chloroflexota</taxon>
        <taxon>Chloroflexia</taxon>
        <taxon>Candidatus Thermobaculales</taxon>
        <taxon>Candidatus Thermobaculaceae</taxon>
        <taxon>Thermobaculum</taxon>
    </lineage>
</organism>
<feature type="domain" description="Xylose isomerase-like TIM barrel" evidence="1">
    <location>
        <begin position="25"/>
        <end position="248"/>
    </location>
</feature>
<dbReference type="RefSeq" id="WP_012875875.1">
    <property type="nucleotide sequence ID" value="NC_013526.1"/>
</dbReference>
<dbReference type="InterPro" id="IPR036237">
    <property type="entry name" value="Xyl_isomerase-like_sf"/>
</dbReference>
<dbReference type="HOGENOM" id="CLU_059523_1_0_0"/>
<dbReference type="Gene3D" id="3.20.20.150">
    <property type="entry name" value="Divalent-metal-dependent TIM barrel enzymes"/>
    <property type="match status" value="1"/>
</dbReference>
<dbReference type="EMBL" id="CP001826">
    <property type="protein sequence ID" value="ACZ42844.1"/>
    <property type="molecule type" value="Genomic_DNA"/>
</dbReference>
<dbReference type="InterPro" id="IPR013022">
    <property type="entry name" value="Xyl_isomerase-like_TIM-brl"/>
</dbReference>
<gene>
    <name evidence="2" type="ordered locus">Tter_1938</name>
</gene>
<proteinExistence type="predicted"/>
<dbReference type="AlphaFoldDB" id="D1CGH3"/>
<keyword evidence="2" id="KW-0413">Isomerase</keyword>
<accession>D1CGH3</accession>
<dbReference type="PANTHER" id="PTHR12110:SF41">
    <property type="entry name" value="INOSOSE DEHYDRATASE"/>
    <property type="match status" value="1"/>
</dbReference>
<dbReference type="PANTHER" id="PTHR12110">
    <property type="entry name" value="HYDROXYPYRUVATE ISOMERASE"/>
    <property type="match status" value="1"/>
</dbReference>
<keyword evidence="3" id="KW-1185">Reference proteome</keyword>
<dbReference type="SUPFAM" id="SSF51658">
    <property type="entry name" value="Xylose isomerase-like"/>
    <property type="match status" value="1"/>
</dbReference>
<name>D1CGH3_THET1</name>
<dbReference type="Proteomes" id="UP000000323">
    <property type="component" value="Chromosome 2"/>
</dbReference>
<reference evidence="3" key="1">
    <citation type="journal article" date="2010" name="Stand. Genomic Sci.">
        <title>Complete genome sequence of 'Thermobaculum terrenum' type strain (YNP1).</title>
        <authorList>
            <person name="Kiss H."/>
            <person name="Cleland D."/>
            <person name="Lapidus A."/>
            <person name="Lucas S."/>
            <person name="Glavina Del Rio T."/>
            <person name="Nolan M."/>
            <person name="Tice H."/>
            <person name="Han C."/>
            <person name="Goodwin L."/>
            <person name="Pitluck S."/>
            <person name="Liolios K."/>
            <person name="Ivanova N."/>
            <person name="Mavromatis K."/>
            <person name="Ovchinnikova G."/>
            <person name="Pati A."/>
            <person name="Chen A."/>
            <person name="Palaniappan K."/>
            <person name="Land M."/>
            <person name="Hauser L."/>
            <person name="Chang Y."/>
            <person name="Jeffries C."/>
            <person name="Lu M."/>
            <person name="Brettin T."/>
            <person name="Detter J."/>
            <person name="Goker M."/>
            <person name="Tindall B."/>
            <person name="Beck B."/>
            <person name="McDermott T."/>
            <person name="Woyke T."/>
            <person name="Bristow J."/>
            <person name="Eisen J."/>
            <person name="Markowitz V."/>
            <person name="Hugenholtz P."/>
            <person name="Kyrpides N."/>
            <person name="Klenk H."/>
            <person name="Cheng J."/>
        </authorList>
    </citation>
    <scope>NUCLEOTIDE SEQUENCE [LARGE SCALE GENOMIC DNA]</scope>
    <source>
        <strain evidence="3">ATCC BAA-798 / YNP1</strain>
    </source>
</reference>
<dbReference type="OrthoDB" id="9798407at2"/>
<dbReference type="STRING" id="525904.Tter_1938"/>
<dbReference type="Pfam" id="PF01261">
    <property type="entry name" value="AP_endonuc_2"/>
    <property type="match status" value="1"/>
</dbReference>
<dbReference type="InterPro" id="IPR050312">
    <property type="entry name" value="IolE/XylAMocC-like"/>
</dbReference>
<evidence type="ECO:0000259" key="1">
    <source>
        <dbReference type="Pfam" id="PF01261"/>
    </source>
</evidence>
<evidence type="ECO:0000313" key="2">
    <source>
        <dbReference type="EMBL" id="ACZ42844.1"/>
    </source>
</evidence>
<dbReference type="GO" id="GO:0016853">
    <property type="term" value="F:isomerase activity"/>
    <property type="evidence" value="ECO:0007669"/>
    <property type="project" value="UniProtKB-KW"/>
</dbReference>
<dbReference type="KEGG" id="ttr:Tter_1938"/>